<organism evidence="1 4">
    <name type="scientific">Candidatus Aramenus sulfurataquae</name>
    <dbReference type="NCBI Taxonomy" id="1326980"/>
    <lineage>
        <taxon>Archaea</taxon>
        <taxon>Thermoproteota</taxon>
        <taxon>Thermoprotei</taxon>
        <taxon>Sulfolobales</taxon>
        <taxon>Sulfolobaceae</taxon>
        <taxon>Candidatus Aramenus</taxon>
    </lineage>
</organism>
<dbReference type="PATRIC" id="fig|1326980.6.peg.1954"/>
<evidence type="ECO:0000313" key="4">
    <source>
        <dbReference type="Proteomes" id="UP000054284"/>
    </source>
</evidence>
<reference evidence="1 4" key="1">
    <citation type="journal article" date="2014" name="Genome Announc.">
        <title>Draft Genome Sequence of the Sulfolobales Archaeon AZ1, Obtained through Metagenomic Analysis of a Mexican Hot Spring.</title>
        <authorList>
            <person name="Servin-Garciduenas L.E."/>
            <person name="Martinez-Romero E."/>
        </authorList>
    </citation>
    <scope>NUCLEOTIDE SEQUENCE [LARGE SCALE GENOMIC DNA]</scope>
    <source>
        <strain evidence="1">AZ1-illumnia</strain>
    </source>
</reference>
<evidence type="ECO:0000313" key="1">
    <source>
        <dbReference type="EMBL" id="EWG06393.1"/>
    </source>
</evidence>
<accession>W7KJI4</accession>
<name>W7KJI4_9CREN</name>
<gene>
    <name evidence="1" type="ORF">ASUL_09794</name>
    <name evidence="2" type="ORF">TQ35_06425</name>
</gene>
<dbReference type="AlphaFoldDB" id="W7KJI4"/>
<dbReference type="Proteomes" id="UP000054284">
    <property type="component" value="Unassembled WGS sequence"/>
</dbReference>
<dbReference type="EMBL" id="ASRH01000031">
    <property type="protein sequence ID" value="EWG06393.1"/>
    <property type="molecule type" value="Genomic_DNA"/>
</dbReference>
<sequence>MTVRIPLYNIFGDNFIIALASLAKNARRSEDSVEFNDMSLKNALLTASQLSKQRKITDEKGKETELDFPKRGSDKKPFNEALQCFNIPGGAPVSDILSKFAASIPSIPKLLSTCKKVTAPLMLRPEHYENVRTPGFYRRIQAKNKTKVSPVYILASLAGWVLTRLGGIPVGKKNGNIVYVGVYAFPIEVEERFGMIPSLLKELGTKGVPGTGPSTALAIWLASKMLKSHALIDQLMIYTVLEPTPTNPPAVKNGQLISVGRLLSNEGFKEIHEEAGAIAEKALSPNPWECDANNFSVKFSNLLFEVLSGSKREVELAYLANREYYAWKRSQSASEKCVSYYLKALHVANRILGL</sequence>
<keyword evidence="4" id="KW-1185">Reference proteome</keyword>
<evidence type="ECO:0000313" key="2">
    <source>
        <dbReference type="EMBL" id="KJR78599.1"/>
    </source>
</evidence>
<comment type="caution">
    <text evidence="1">The sequence shown here is derived from an EMBL/GenBank/DDBJ whole genome shotgun (WGS) entry which is preliminary data.</text>
</comment>
<reference evidence="2 3" key="2">
    <citation type="submission" date="2015-03" db="EMBL/GenBank/DDBJ databases">
        <title>Metagenome Sequencing of an Archaeal-Dominated Microbial Community from a Hot Spring at the Los Azufres Geothermal Field, Mexico.</title>
        <authorList>
            <person name="Servin-Garciduenas L.E."/>
            <person name="Martinez-Romero E."/>
        </authorList>
    </citation>
    <scope>NUCLEOTIDE SEQUENCE [LARGE SCALE GENOMIC DNA]</scope>
    <source>
        <strain evidence="2">AZ1-454</strain>
    </source>
</reference>
<proteinExistence type="predicted"/>
<protein>
    <submittedName>
        <fullName evidence="1">Uncharacterized protein</fullName>
    </submittedName>
</protein>
<dbReference type="EMBL" id="JZWS01000077">
    <property type="protein sequence ID" value="KJR78599.1"/>
    <property type="molecule type" value="Genomic_DNA"/>
</dbReference>
<evidence type="ECO:0000313" key="3">
    <source>
        <dbReference type="Proteomes" id="UP000053480"/>
    </source>
</evidence>